<dbReference type="Proteomes" id="UP000887578">
    <property type="component" value="Unplaced"/>
</dbReference>
<evidence type="ECO:0000313" key="2">
    <source>
        <dbReference type="Proteomes" id="UP000887578"/>
    </source>
</evidence>
<dbReference type="Pfam" id="PF07707">
    <property type="entry name" value="BACK"/>
    <property type="match status" value="1"/>
</dbReference>
<evidence type="ECO:0000313" key="3">
    <source>
        <dbReference type="WBParaSite" id="PDA_v2.g11000.t1"/>
    </source>
</evidence>
<evidence type="ECO:0000259" key="1">
    <source>
        <dbReference type="PROSITE" id="PS50097"/>
    </source>
</evidence>
<reference evidence="3" key="1">
    <citation type="submission" date="2022-11" db="UniProtKB">
        <authorList>
            <consortium name="WormBaseParasite"/>
        </authorList>
    </citation>
    <scope>IDENTIFICATION</scope>
</reference>
<proteinExistence type="predicted"/>
<dbReference type="Gene3D" id="3.30.710.10">
    <property type="entry name" value="Potassium Channel Kv1.1, Chain A"/>
    <property type="match status" value="1"/>
</dbReference>
<sequence>MPKICYSDIRYSEQFIYKMQQERFKTFKLQDPANDHFDVTFEIEGRKLYANKFILTSLSETMASMLSDRWSKKDEVVTIEAYTYDNFYEFIQFLYTGSCSLTAENVFQLTDMSEFYAVLFLKEFCLMFLLKMEYNVERIEEMFEFSEKYSLDRLKGALKVFIRRNLGQIISHERFLSSGKRFVEFMSLNNQYLQKQEESVFEAVYKWTENQVMKQKNAEDENFNLVEAVKDELSVDFPHIYAMNKSAMDYEFLMSFMVKKGFYLSPNELKLLYERYGHRIEDRPFKIVYNLAEEQALQKQKMNPNDENFNLVDSIKADLSEVIKIAKFNQMQNSFLMNFVVAKGFITEEQARYVRDTRVSIKNNGKVIVGVFTDSLNIRRAIEQKTNYSIQLRNTTLLRFLEFKFNVPKTAAKLEKMDGIDWYLCLEEDGILTFKHHSKVDEYDYLLAEMKSENEFSLTSDAKTYISACVNNI</sequence>
<feature type="domain" description="BTB" evidence="1">
    <location>
        <begin position="37"/>
        <end position="103"/>
    </location>
</feature>
<dbReference type="PANTHER" id="PTHR45632">
    <property type="entry name" value="LD33804P"/>
    <property type="match status" value="1"/>
</dbReference>
<dbReference type="InterPro" id="IPR011333">
    <property type="entry name" value="SKP1/BTB/POZ_sf"/>
</dbReference>
<organism evidence="2 3">
    <name type="scientific">Panagrolaimus davidi</name>
    <dbReference type="NCBI Taxonomy" id="227884"/>
    <lineage>
        <taxon>Eukaryota</taxon>
        <taxon>Metazoa</taxon>
        <taxon>Ecdysozoa</taxon>
        <taxon>Nematoda</taxon>
        <taxon>Chromadorea</taxon>
        <taxon>Rhabditida</taxon>
        <taxon>Tylenchina</taxon>
        <taxon>Panagrolaimomorpha</taxon>
        <taxon>Panagrolaimoidea</taxon>
        <taxon>Panagrolaimidae</taxon>
        <taxon>Panagrolaimus</taxon>
    </lineage>
</organism>
<dbReference type="SUPFAM" id="SSF54695">
    <property type="entry name" value="POZ domain"/>
    <property type="match status" value="1"/>
</dbReference>
<dbReference type="SMART" id="SM00225">
    <property type="entry name" value="BTB"/>
    <property type="match status" value="1"/>
</dbReference>
<dbReference type="Gene3D" id="1.25.40.420">
    <property type="match status" value="1"/>
</dbReference>
<dbReference type="WBParaSite" id="PDA_v2.g11000.t1">
    <property type="protein sequence ID" value="PDA_v2.g11000.t1"/>
    <property type="gene ID" value="PDA_v2.g11000"/>
</dbReference>
<dbReference type="Pfam" id="PF00651">
    <property type="entry name" value="BTB"/>
    <property type="match status" value="1"/>
</dbReference>
<name>A0A914P1B5_9BILA</name>
<protein>
    <submittedName>
        <fullName evidence="3">BTB domain-containing protein</fullName>
    </submittedName>
</protein>
<keyword evidence="2" id="KW-1185">Reference proteome</keyword>
<dbReference type="PROSITE" id="PS50097">
    <property type="entry name" value="BTB"/>
    <property type="match status" value="1"/>
</dbReference>
<dbReference type="InterPro" id="IPR000210">
    <property type="entry name" value="BTB/POZ_dom"/>
</dbReference>
<dbReference type="AlphaFoldDB" id="A0A914P1B5"/>
<dbReference type="InterPro" id="IPR011705">
    <property type="entry name" value="BACK"/>
</dbReference>
<accession>A0A914P1B5</accession>